<keyword evidence="9" id="KW-1133">Transmembrane helix</keyword>
<feature type="transmembrane region" description="Helical" evidence="9">
    <location>
        <begin position="40"/>
        <end position="60"/>
    </location>
</feature>
<feature type="domain" description="Signal transduction histidine kinase subgroup 3 dimerisation and phosphoacceptor" evidence="11">
    <location>
        <begin position="220"/>
        <end position="285"/>
    </location>
</feature>
<dbReference type="InterPro" id="IPR055558">
    <property type="entry name" value="DUF7134"/>
</dbReference>
<evidence type="ECO:0000313" key="14">
    <source>
        <dbReference type="Proteomes" id="UP000316181"/>
    </source>
</evidence>
<evidence type="ECO:0000259" key="10">
    <source>
        <dbReference type="Pfam" id="PF02518"/>
    </source>
</evidence>
<evidence type="ECO:0000259" key="12">
    <source>
        <dbReference type="Pfam" id="PF23539"/>
    </source>
</evidence>
<sequence length="455" mass="47251">MWFVCNMNTAVAYGIGVTESPSTLTRLVTWPDRHRAQFDAILALVVTAFSLLAVVSNAASLPADAKSTFTDYVIPIAATLVICVPLAFRRSHPTLASALTYSGALAHMLAGVPLVFTADLAVPMALFAVTAYGTKRAYTIAAIGAGAGSVMVAVLFAGTAGYSAALAVFVAIFVGLIFAAVFAFALVRRSRLAEISQLAARAKTLEQERDAQAVQAASNERTRIAREMHDIIAHSLTVLIAQADGGRYAAAADPQAAVRSLETIGEVGRAALADVRRLLGVLRDGTPDESAAPGSFAAPDATMAGGLGVAPTSPQPGVEGLTELIEQMRTARLRVSYAVTGRARRLPPGIGLMAYRICQESLTNVLKHAGPDPAVSVLVAWGASSITIEVSDDGRGASAPSDGVGHGVIGMRERAAMIGANLQAGPKPGGGYRVRCVIPVPTERSQPQSEEIPSL</sequence>
<dbReference type="PANTHER" id="PTHR24421:SF10">
    <property type="entry name" value="NITRATE_NITRITE SENSOR PROTEIN NARQ"/>
    <property type="match status" value="1"/>
</dbReference>
<evidence type="ECO:0000256" key="7">
    <source>
        <dbReference type="ARBA" id="ARBA00022840"/>
    </source>
</evidence>
<feature type="transmembrane region" description="Helical" evidence="9">
    <location>
        <begin position="137"/>
        <end position="158"/>
    </location>
</feature>
<dbReference type="Proteomes" id="UP000316181">
    <property type="component" value="Unassembled WGS sequence"/>
</dbReference>
<keyword evidence="8" id="KW-0902">Two-component regulatory system</keyword>
<organism evidence="13 14">
    <name type="scientific">Rarobacter incanus</name>
    <dbReference type="NCBI Taxonomy" id="153494"/>
    <lineage>
        <taxon>Bacteria</taxon>
        <taxon>Bacillati</taxon>
        <taxon>Actinomycetota</taxon>
        <taxon>Actinomycetes</taxon>
        <taxon>Micrococcales</taxon>
        <taxon>Rarobacteraceae</taxon>
        <taxon>Rarobacter</taxon>
    </lineage>
</organism>
<dbReference type="InterPro" id="IPR003594">
    <property type="entry name" value="HATPase_dom"/>
</dbReference>
<dbReference type="Gene3D" id="3.30.565.10">
    <property type="entry name" value="Histidine kinase-like ATPase, C-terminal domain"/>
    <property type="match status" value="1"/>
</dbReference>
<dbReference type="GO" id="GO:0000155">
    <property type="term" value="F:phosphorelay sensor kinase activity"/>
    <property type="evidence" value="ECO:0007669"/>
    <property type="project" value="InterPro"/>
</dbReference>
<dbReference type="InterPro" id="IPR011712">
    <property type="entry name" value="Sig_transdc_His_kin_sub3_dim/P"/>
</dbReference>
<feature type="domain" description="DUF7134" evidence="12">
    <location>
        <begin position="28"/>
        <end position="191"/>
    </location>
</feature>
<evidence type="ECO:0000256" key="5">
    <source>
        <dbReference type="ARBA" id="ARBA00022741"/>
    </source>
</evidence>
<keyword evidence="14" id="KW-1185">Reference proteome</keyword>
<dbReference type="EMBL" id="VFNV01000001">
    <property type="protein sequence ID" value="TQK76255.1"/>
    <property type="molecule type" value="Genomic_DNA"/>
</dbReference>
<accession>A0A542SNX5</accession>
<evidence type="ECO:0000256" key="1">
    <source>
        <dbReference type="ARBA" id="ARBA00000085"/>
    </source>
</evidence>
<evidence type="ECO:0000256" key="4">
    <source>
        <dbReference type="ARBA" id="ARBA00022679"/>
    </source>
</evidence>
<evidence type="ECO:0000259" key="11">
    <source>
        <dbReference type="Pfam" id="PF07730"/>
    </source>
</evidence>
<keyword evidence="7" id="KW-0067">ATP-binding</keyword>
<dbReference type="InterPro" id="IPR036890">
    <property type="entry name" value="HATPase_C_sf"/>
</dbReference>
<evidence type="ECO:0000256" key="3">
    <source>
        <dbReference type="ARBA" id="ARBA00022553"/>
    </source>
</evidence>
<feature type="domain" description="Histidine kinase/HSP90-like ATPase" evidence="10">
    <location>
        <begin position="354"/>
        <end position="441"/>
    </location>
</feature>
<feature type="transmembrane region" description="Helical" evidence="9">
    <location>
        <begin position="72"/>
        <end position="88"/>
    </location>
</feature>
<name>A0A542SNX5_9MICO</name>
<dbReference type="GO" id="GO:0016020">
    <property type="term" value="C:membrane"/>
    <property type="evidence" value="ECO:0007669"/>
    <property type="project" value="InterPro"/>
</dbReference>
<proteinExistence type="predicted"/>
<gene>
    <name evidence="13" type="ORF">FB389_0915</name>
</gene>
<keyword evidence="9" id="KW-0812">Transmembrane</keyword>
<evidence type="ECO:0000313" key="13">
    <source>
        <dbReference type="EMBL" id="TQK76255.1"/>
    </source>
</evidence>
<keyword evidence="6 13" id="KW-0418">Kinase</keyword>
<keyword evidence="3" id="KW-0597">Phosphoprotein</keyword>
<dbReference type="SUPFAM" id="SSF55874">
    <property type="entry name" value="ATPase domain of HSP90 chaperone/DNA topoisomerase II/histidine kinase"/>
    <property type="match status" value="1"/>
</dbReference>
<protein>
    <recommendedName>
        <fullName evidence="2">histidine kinase</fullName>
        <ecNumber evidence="2">2.7.13.3</ecNumber>
    </recommendedName>
</protein>
<dbReference type="AlphaFoldDB" id="A0A542SNX5"/>
<evidence type="ECO:0000256" key="8">
    <source>
        <dbReference type="ARBA" id="ARBA00023012"/>
    </source>
</evidence>
<dbReference type="Pfam" id="PF23539">
    <property type="entry name" value="DUF7134"/>
    <property type="match status" value="1"/>
</dbReference>
<keyword evidence="5" id="KW-0547">Nucleotide-binding</keyword>
<dbReference type="Gene3D" id="1.20.5.1930">
    <property type="match status" value="1"/>
</dbReference>
<evidence type="ECO:0000256" key="9">
    <source>
        <dbReference type="SAM" id="Phobius"/>
    </source>
</evidence>
<dbReference type="GO" id="GO:0005524">
    <property type="term" value="F:ATP binding"/>
    <property type="evidence" value="ECO:0007669"/>
    <property type="project" value="UniProtKB-KW"/>
</dbReference>
<dbReference type="EC" id="2.7.13.3" evidence="2"/>
<feature type="transmembrane region" description="Helical" evidence="9">
    <location>
        <begin position="164"/>
        <end position="187"/>
    </location>
</feature>
<evidence type="ECO:0000256" key="6">
    <source>
        <dbReference type="ARBA" id="ARBA00022777"/>
    </source>
</evidence>
<dbReference type="Pfam" id="PF07730">
    <property type="entry name" value="HisKA_3"/>
    <property type="match status" value="1"/>
</dbReference>
<dbReference type="PANTHER" id="PTHR24421">
    <property type="entry name" value="NITRATE/NITRITE SENSOR PROTEIN NARX-RELATED"/>
    <property type="match status" value="1"/>
</dbReference>
<dbReference type="Pfam" id="PF02518">
    <property type="entry name" value="HATPase_c"/>
    <property type="match status" value="1"/>
</dbReference>
<comment type="catalytic activity">
    <reaction evidence="1">
        <text>ATP + protein L-histidine = ADP + protein N-phospho-L-histidine.</text>
        <dbReference type="EC" id="2.7.13.3"/>
    </reaction>
</comment>
<dbReference type="InterPro" id="IPR050482">
    <property type="entry name" value="Sensor_HK_TwoCompSys"/>
</dbReference>
<keyword evidence="9" id="KW-0472">Membrane</keyword>
<comment type="caution">
    <text evidence="13">The sequence shown here is derived from an EMBL/GenBank/DDBJ whole genome shotgun (WGS) entry which is preliminary data.</text>
</comment>
<evidence type="ECO:0000256" key="2">
    <source>
        <dbReference type="ARBA" id="ARBA00012438"/>
    </source>
</evidence>
<reference evidence="13 14" key="1">
    <citation type="submission" date="2019-06" db="EMBL/GenBank/DDBJ databases">
        <title>Sequencing the genomes of 1000 actinobacteria strains.</title>
        <authorList>
            <person name="Klenk H.-P."/>
        </authorList>
    </citation>
    <scope>NUCLEOTIDE SEQUENCE [LARGE SCALE GENOMIC DNA]</scope>
    <source>
        <strain evidence="13 14">DSM 10596</strain>
    </source>
</reference>
<dbReference type="GO" id="GO:0046983">
    <property type="term" value="F:protein dimerization activity"/>
    <property type="evidence" value="ECO:0007669"/>
    <property type="project" value="InterPro"/>
</dbReference>
<dbReference type="CDD" id="cd16917">
    <property type="entry name" value="HATPase_UhpB-NarQ-NarX-like"/>
    <property type="match status" value="1"/>
</dbReference>
<keyword evidence="4" id="KW-0808">Transferase</keyword>